<dbReference type="Pfam" id="PF08268">
    <property type="entry name" value="FBA_3"/>
    <property type="match status" value="1"/>
</dbReference>
<gene>
    <name evidence="2" type="ORF">CEURO_LOCUS17815</name>
</gene>
<dbReference type="PROSITE" id="PS50181">
    <property type="entry name" value="FBOX"/>
    <property type="match status" value="1"/>
</dbReference>
<accession>A0A9P0ZM04</accession>
<dbReference type="EMBL" id="CAMAPE010000051">
    <property type="protein sequence ID" value="CAH9107710.1"/>
    <property type="molecule type" value="Genomic_DNA"/>
</dbReference>
<comment type="caution">
    <text evidence="2">The sequence shown here is derived from an EMBL/GenBank/DDBJ whole genome shotgun (WGS) entry which is preliminary data.</text>
</comment>
<dbReference type="InterPro" id="IPR050796">
    <property type="entry name" value="SCF_F-box_component"/>
</dbReference>
<keyword evidence="3" id="KW-1185">Reference proteome</keyword>
<evidence type="ECO:0000313" key="3">
    <source>
        <dbReference type="Proteomes" id="UP001152484"/>
    </source>
</evidence>
<dbReference type="InterPro" id="IPR036047">
    <property type="entry name" value="F-box-like_dom_sf"/>
</dbReference>
<proteinExistence type="predicted"/>
<reference evidence="2" key="1">
    <citation type="submission" date="2022-07" db="EMBL/GenBank/DDBJ databases">
        <authorList>
            <person name="Macas J."/>
            <person name="Novak P."/>
            <person name="Neumann P."/>
        </authorList>
    </citation>
    <scope>NUCLEOTIDE SEQUENCE</scope>
</reference>
<protein>
    <recommendedName>
        <fullName evidence="1">F-box domain-containing protein</fullName>
    </recommendedName>
</protein>
<feature type="domain" description="F-box" evidence="1">
    <location>
        <begin position="1"/>
        <end position="43"/>
    </location>
</feature>
<name>A0A9P0ZM04_CUSEU</name>
<dbReference type="CDD" id="cd22157">
    <property type="entry name" value="F-box_AtFBW1-like"/>
    <property type="match status" value="1"/>
</dbReference>
<evidence type="ECO:0000313" key="2">
    <source>
        <dbReference type="EMBL" id="CAH9107710.1"/>
    </source>
</evidence>
<sequence>MPYFTEDLITEILSRLPAKPLIRFKCVSKRWNSLISDPAFANLQLRRANRDDGNRLFLTTAPPQSLDYNHGAFRKLSYPAAMMKGGPPSDFIPTWVLGSCNGLIGFRGSSLRYGYAGEFLWNPTTGDYKELPDAPHLKCLIYWPTLSGVGYNVSSNDYGVLHGFTKNQSKGTRETALQLCTLKTGKWRQIQDANPDLVPHLKGRSISWNGDMFWLGCKPNGVRCLGSFDLKEEKFKEIQLPLLGDRSSGVMSLGISGNSLCVFCKGKESCFEGWALKLDAIGASCWNRLFSFPLDTLWGPRDTLLCLTKEGEILMDSGEILMDSNELRIYIYNLKDREIKYLKVDNYIDKFSKPVFYIESLVSPNN</sequence>
<dbReference type="InterPro" id="IPR011043">
    <property type="entry name" value="Gal_Oxase/kelch_b-propeller"/>
</dbReference>
<dbReference type="Proteomes" id="UP001152484">
    <property type="component" value="Unassembled WGS sequence"/>
</dbReference>
<dbReference type="InterPro" id="IPR017451">
    <property type="entry name" value="F-box-assoc_interact_dom"/>
</dbReference>
<dbReference type="InterPro" id="IPR013187">
    <property type="entry name" value="F-box-assoc_dom_typ3"/>
</dbReference>
<evidence type="ECO:0000259" key="1">
    <source>
        <dbReference type="PROSITE" id="PS50181"/>
    </source>
</evidence>
<organism evidence="2 3">
    <name type="scientific">Cuscuta europaea</name>
    <name type="common">European dodder</name>
    <dbReference type="NCBI Taxonomy" id="41803"/>
    <lineage>
        <taxon>Eukaryota</taxon>
        <taxon>Viridiplantae</taxon>
        <taxon>Streptophyta</taxon>
        <taxon>Embryophyta</taxon>
        <taxon>Tracheophyta</taxon>
        <taxon>Spermatophyta</taxon>
        <taxon>Magnoliopsida</taxon>
        <taxon>eudicotyledons</taxon>
        <taxon>Gunneridae</taxon>
        <taxon>Pentapetalae</taxon>
        <taxon>asterids</taxon>
        <taxon>lamiids</taxon>
        <taxon>Solanales</taxon>
        <taxon>Convolvulaceae</taxon>
        <taxon>Cuscuteae</taxon>
        <taxon>Cuscuta</taxon>
        <taxon>Cuscuta subgen. Cuscuta</taxon>
    </lineage>
</organism>
<dbReference type="NCBIfam" id="TIGR01640">
    <property type="entry name" value="F_box_assoc_1"/>
    <property type="match status" value="1"/>
</dbReference>
<dbReference type="SUPFAM" id="SSF50965">
    <property type="entry name" value="Galactose oxidase, central domain"/>
    <property type="match status" value="1"/>
</dbReference>
<dbReference type="SUPFAM" id="SSF81383">
    <property type="entry name" value="F-box domain"/>
    <property type="match status" value="1"/>
</dbReference>
<dbReference type="AlphaFoldDB" id="A0A9P0ZM04"/>
<dbReference type="Gene3D" id="1.20.1280.50">
    <property type="match status" value="1"/>
</dbReference>
<dbReference type="PANTHER" id="PTHR31672:SF13">
    <property type="entry name" value="F-BOX PROTEIN CPR30-LIKE"/>
    <property type="match status" value="1"/>
</dbReference>
<dbReference type="InterPro" id="IPR001810">
    <property type="entry name" value="F-box_dom"/>
</dbReference>
<dbReference type="Pfam" id="PF00646">
    <property type="entry name" value="F-box"/>
    <property type="match status" value="1"/>
</dbReference>
<dbReference type="OrthoDB" id="1366962at2759"/>
<dbReference type="SMART" id="SM00256">
    <property type="entry name" value="FBOX"/>
    <property type="match status" value="1"/>
</dbReference>
<dbReference type="PANTHER" id="PTHR31672">
    <property type="entry name" value="BNACNNG10540D PROTEIN"/>
    <property type="match status" value="1"/>
</dbReference>